<sequence>MLGGESMTKKIILSPVVPECRAIGCRKIAADGLCAVITLPHTMWERGKKCWAGSTDPLWEDVVRQRVAEYTLTVEVRKSDLSK</sequence>
<proteinExistence type="predicted"/>
<name>A0A6M3LG63_9ZZZZ</name>
<gene>
    <name evidence="1" type="ORF">MM415B03202_0003</name>
</gene>
<dbReference type="EMBL" id="MT143032">
    <property type="protein sequence ID" value="QJA92028.1"/>
    <property type="molecule type" value="Genomic_DNA"/>
</dbReference>
<accession>A0A6M3LG63</accession>
<evidence type="ECO:0000313" key="1">
    <source>
        <dbReference type="EMBL" id="QJA92028.1"/>
    </source>
</evidence>
<protein>
    <submittedName>
        <fullName evidence="1">Uncharacterized protein</fullName>
    </submittedName>
</protein>
<organism evidence="1">
    <name type="scientific">viral metagenome</name>
    <dbReference type="NCBI Taxonomy" id="1070528"/>
    <lineage>
        <taxon>unclassified sequences</taxon>
        <taxon>metagenomes</taxon>
        <taxon>organismal metagenomes</taxon>
    </lineage>
</organism>
<reference evidence="1" key="1">
    <citation type="submission" date="2020-03" db="EMBL/GenBank/DDBJ databases">
        <title>The deep terrestrial virosphere.</title>
        <authorList>
            <person name="Holmfeldt K."/>
            <person name="Nilsson E."/>
            <person name="Simone D."/>
            <person name="Lopez-Fernandez M."/>
            <person name="Wu X."/>
            <person name="de Brujin I."/>
            <person name="Lundin D."/>
            <person name="Andersson A."/>
            <person name="Bertilsson S."/>
            <person name="Dopson M."/>
        </authorList>
    </citation>
    <scope>NUCLEOTIDE SEQUENCE</scope>
    <source>
        <strain evidence="1">MM415B03202</strain>
    </source>
</reference>
<dbReference type="AlphaFoldDB" id="A0A6M3LG63"/>